<proteinExistence type="predicted"/>
<evidence type="ECO:0000313" key="1">
    <source>
        <dbReference type="EMBL" id="KJE21196.1"/>
    </source>
</evidence>
<comment type="caution">
    <text evidence="1">The sequence shown here is derived from an EMBL/GenBank/DDBJ whole genome shotgun (WGS) entry which is preliminary data.</text>
</comment>
<sequence>MTAPVLCIPPRQLVRAEPTGDAVHLRALGLRALGVRAPVLGVRP</sequence>
<reference evidence="2" key="1">
    <citation type="submission" date="2015-02" db="EMBL/GenBank/DDBJ databases">
        <title>Draft Genome of Frankia sp. CpI1-S.</title>
        <authorList>
            <person name="Oshone R.T."/>
            <person name="Ngom M."/>
            <person name="Ghodhbane-Gtari F."/>
            <person name="Gtari M."/>
            <person name="Morris K."/>
            <person name="Thomas K."/>
            <person name="Sen A."/>
            <person name="Tisa L.S."/>
        </authorList>
    </citation>
    <scope>NUCLEOTIDE SEQUENCE [LARGE SCALE GENOMIC DNA]</scope>
    <source>
        <strain evidence="2">CpI1-S</strain>
    </source>
</reference>
<dbReference type="Proteomes" id="UP000032545">
    <property type="component" value="Unassembled WGS sequence"/>
</dbReference>
<reference evidence="1 2" key="2">
    <citation type="journal article" date="2016" name="Genome Announc.">
        <title>Permanent Draft Genome Sequences for Two Variants of Frankia sp. Strain CpI1, the First Frankia Strain Isolated from Root Nodules of Comptonia peregrina.</title>
        <authorList>
            <person name="Oshone R."/>
            <person name="Hurst S.G.IV."/>
            <person name="Abebe-Akele F."/>
            <person name="Simpson S."/>
            <person name="Morris K."/>
            <person name="Thomas W.K."/>
            <person name="Tisa L.S."/>
        </authorList>
    </citation>
    <scope>NUCLEOTIDE SEQUENCE [LARGE SCALE GENOMIC DNA]</scope>
    <source>
        <strain evidence="2">CpI1-S</strain>
    </source>
</reference>
<evidence type="ECO:0000313" key="2">
    <source>
        <dbReference type="Proteomes" id="UP000032545"/>
    </source>
</evidence>
<dbReference type="AlphaFoldDB" id="A0A0D8BAH3"/>
<keyword evidence="2" id="KW-1185">Reference proteome</keyword>
<name>A0A0D8BAH3_9ACTN</name>
<gene>
    <name evidence="1" type="ORF">FF36_04536</name>
</gene>
<organism evidence="1 2">
    <name type="scientific">Frankia torreyi</name>
    <dbReference type="NCBI Taxonomy" id="1856"/>
    <lineage>
        <taxon>Bacteria</taxon>
        <taxon>Bacillati</taxon>
        <taxon>Actinomycetota</taxon>
        <taxon>Actinomycetes</taxon>
        <taxon>Frankiales</taxon>
        <taxon>Frankiaceae</taxon>
        <taxon>Frankia</taxon>
    </lineage>
</organism>
<protein>
    <submittedName>
        <fullName evidence="1">Uncharacterized protein</fullName>
    </submittedName>
</protein>
<dbReference type="PATRIC" id="fig|1502723.3.peg.4477"/>
<dbReference type="RefSeq" id="WP_255355731.1">
    <property type="nucleotide sequence ID" value="NZ_JYFN01000042.1"/>
</dbReference>
<accession>A0A0D8BAH3</accession>
<dbReference type="EMBL" id="JYFN01000042">
    <property type="protein sequence ID" value="KJE21196.1"/>
    <property type="molecule type" value="Genomic_DNA"/>
</dbReference>